<evidence type="ECO:0000313" key="2">
    <source>
        <dbReference type="Proteomes" id="UP000461595"/>
    </source>
</evidence>
<dbReference type="AlphaFoldDB" id="A0A7X3G7W4"/>
<comment type="caution">
    <text evidence="1">The sequence shown here is derived from an EMBL/GenBank/DDBJ whole genome shotgun (WGS) entry which is preliminary data.</text>
</comment>
<dbReference type="EMBL" id="WSRS01000023">
    <property type="protein sequence ID" value="MVX58770.1"/>
    <property type="molecule type" value="Genomic_DNA"/>
</dbReference>
<accession>A0A7X3G7W4</accession>
<reference evidence="1 2" key="1">
    <citation type="submission" date="2019-12" db="EMBL/GenBank/DDBJ databases">
        <title>Microbes associate with the intestines of laboratory mice.</title>
        <authorList>
            <person name="Navarre W."/>
            <person name="Wong E."/>
        </authorList>
    </citation>
    <scope>NUCLEOTIDE SEQUENCE [LARGE SCALE GENOMIC DNA]</scope>
    <source>
        <strain evidence="1 2">NM51_B2-22</strain>
    </source>
</reference>
<dbReference type="Proteomes" id="UP000461595">
    <property type="component" value="Unassembled WGS sequence"/>
</dbReference>
<organism evidence="1 2">
    <name type="scientific">Streptococcus danieliae</name>
    <dbReference type="NCBI Taxonomy" id="747656"/>
    <lineage>
        <taxon>Bacteria</taxon>
        <taxon>Bacillati</taxon>
        <taxon>Bacillota</taxon>
        <taxon>Bacilli</taxon>
        <taxon>Lactobacillales</taxon>
        <taxon>Streptococcaceae</taxon>
        <taxon>Streptococcus</taxon>
    </lineage>
</organism>
<evidence type="ECO:0000313" key="1">
    <source>
        <dbReference type="EMBL" id="MVX58770.1"/>
    </source>
</evidence>
<name>A0A7X3G7W4_9STRE</name>
<proteinExistence type="predicted"/>
<gene>
    <name evidence="1" type="ORF">E5983_03795</name>
</gene>
<dbReference type="RefSeq" id="WP_202056394.1">
    <property type="nucleotide sequence ID" value="NZ_WSRS01000023.1"/>
</dbReference>
<sequence length="64" mass="7209">MNGLGRKEIYKGEIDGSTGEVIVVLESNYDIELGYPYFANKARGAAKQMWDTGDLSDEKFLAWF</sequence>
<protein>
    <submittedName>
        <fullName evidence="1">Uncharacterized protein</fullName>
    </submittedName>
</protein>